<name>A0A673LYY8_9TELE</name>
<proteinExistence type="predicted"/>
<dbReference type="SUPFAM" id="SSF53098">
    <property type="entry name" value="Ribonuclease H-like"/>
    <property type="match status" value="1"/>
</dbReference>
<protein>
    <recommendedName>
        <fullName evidence="1">Integrase catalytic domain-containing protein</fullName>
    </recommendedName>
</protein>
<dbReference type="Pfam" id="PF24764">
    <property type="entry name" value="rva_4"/>
    <property type="match status" value="1"/>
</dbReference>
<dbReference type="GO" id="GO:0003676">
    <property type="term" value="F:nucleic acid binding"/>
    <property type="evidence" value="ECO:0007669"/>
    <property type="project" value="InterPro"/>
</dbReference>
<dbReference type="InterPro" id="IPR001584">
    <property type="entry name" value="Integrase_cat-core"/>
</dbReference>
<dbReference type="Proteomes" id="UP000472270">
    <property type="component" value="Unassembled WGS sequence"/>
</dbReference>
<dbReference type="InterPro" id="IPR036397">
    <property type="entry name" value="RNaseH_sf"/>
</dbReference>
<dbReference type="Gene3D" id="3.30.420.10">
    <property type="entry name" value="Ribonuclease H-like superfamily/Ribonuclease H"/>
    <property type="match status" value="1"/>
</dbReference>
<dbReference type="PROSITE" id="PS50994">
    <property type="entry name" value="INTEGRASE"/>
    <property type="match status" value="1"/>
</dbReference>
<dbReference type="InterPro" id="IPR012337">
    <property type="entry name" value="RNaseH-like_sf"/>
</dbReference>
<organism evidence="2 3">
    <name type="scientific">Sinocyclocheilus rhinocerous</name>
    <dbReference type="NCBI Taxonomy" id="307959"/>
    <lineage>
        <taxon>Eukaryota</taxon>
        <taxon>Metazoa</taxon>
        <taxon>Chordata</taxon>
        <taxon>Craniata</taxon>
        <taxon>Vertebrata</taxon>
        <taxon>Euteleostomi</taxon>
        <taxon>Actinopterygii</taxon>
        <taxon>Neopterygii</taxon>
        <taxon>Teleostei</taxon>
        <taxon>Ostariophysi</taxon>
        <taxon>Cypriniformes</taxon>
        <taxon>Cyprinidae</taxon>
        <taxon>Cyprininae</taxon>
        <taxon>Sinocyclocheilus</taxon>
    </lineage>
</organism>
<dbReference type="PANTHER" id="PTHR46791">
    <property type="entry name" value="EXPRESSED PROTEIN"/>
    <property type="match status" value="1"/>
</dbReference>
<sequence>SVRTIRRRRKELNLSVNQCFTDISEDELQRIVADFRATTPNSGYRMVSGYLRSIGISKESEQLSDPLIQLEVSYEALRLIPRRPYSVPSPLSLWHIDGNHKLVRWRIIVHGGIDGYSRKIMYLQANTNNKSSMVLQCFLEIVQSHGSPVRVRSDKGGENVDVARFMLEHPLRGPGISPYFNISLFFNLQSNFLNYYAAFHHLEDSGFLDPNNDLHILCLQFVMIPRINAHRNIFKSTWDRHPLSSEGHKSPQQLWISGQISKTETLCDQVEQALISCIDEESMVSVPEPPSFLLVVLTKLQDSIDPFMHSNTFGMKVYKEAVRVASACILD</sequence>
<reference evidence="2" key="1">
    <citation type="submission" date="2025-08" db="UniProtKB">
        <authorList>
            <consortium name="Ensembl"/>
        </authorList>
    </citation>
    <scope>IDENTIFICATION</scope>
</reference>
<evidence type="ECO:0000313" key="2">
    <source>
        <dbReference type="Ensembl" id="ENSSRHP00000082948.1"/>
    </source>
</evidence>
<feature type="domain" description="Integrase catalytic" evidence="1">
    <location>
        <begin position="86"/>
        <end position="179"/>
    </location>
</feature>
<dbReference type="AlphaFoldDB" id="A0A673LYY8"/>
<accession>A0A673LYY8</accession>
<dbReference type="PANTHER" id="PTHR46791:SF11">
    <property type="entry name" value="INTEGRASE CATALYTIC DOMAIN-CONTAINING PROTEIN"/>
    <property type="match status" value="1"/>
</dbReference>
<dbReference type="GO" id="GO:0015074">
    <property type="term" value="P:DNA integration"/>
    <property type="evidence" value="ECO:0007669"/>
    <property type="project" value="InterPro"/>
</dbReference>
<dbReference type="InterPro" id="IPR058913">
    <property type="entry name" value="Integrase_dom_put"/>
</dbReference>
<dbReference type="Ensembl" id="ENSSRHT00000085186.1">
    <property type="protein sequence ID" value="ENSSRHP00000082948.1"/>
    <property type="gene ID" value="ENSSRHG00000041025.1"/>
</dbReference>
<keyword evidence="3" id="KW-1185">Reference proteome</keyword>
<evidence type="ECO:0000259" key="1">
    <source>
        <dbReference type="PROSITE" id="PS50994"/>
    </source>
</evidence>
<evidence type="ECO:0000313" key="3">
    <source>
        <dbReference type="Proteomes" id="UP000472270"/>
    </source>
</evidence>
<reference evidence="2" key="2">
    <citation type="submission" date="2025-09" db="UniProtKB">
        <authorList>
            <consortium name="Ensembl"/>
        </authorList>
    </citation>
    <scope>IDENTIFICATION</scope>
</reference>